<evidence type="ECO:0000313" key="3">
    <source>
        <dbReference type="Proteomes" id="UP001457282"/>
    </source>
</evidence>
<dbReference type="EMBL" id="JBEDUW010000005">
    <property type="protein sequence ID" value="KAK9930233.1"/>
    <property type="molecule type" value="Genomic_DNA"/>
</dbReference>
<accession>A0AAW1X038</accession>
<gene>
    <name evidence="2" type="ORF">M0R45_027277</name>
</gene>
<feature type="compositionally biased region" description="Polar residues" evidence="1">
    <location>
        <begin position="14"/>
        <end position="26"/>
    </location>
</feature>
<proteinExistence type="predicted"/>
<protein>
    <submittedName>
        <fullName evidence="2">Uncharacterized protein</fullName>
    </submittedName>
</protein>
<reference evidence="2 3" key="1">
    <citation type="journal article" date="2023" name="G3 (Bethesda)">
        <title>A chromosome-length genome assembly and annotation of blackberry (Rubus argutus, cv. 'Hillquist').</title>
        <authorList>
            <person name="Bruna T."/>
            <person name="Aryal R."/>
            <person name="Dudchenko O."/>
            <person name="Sargent D.J."/>
            <person name="Mead D."/>
            <person name="Buti M."/>
            <person name="Cavallini A."/>
            <person name="Hytonen T."/>
            <person name="Andres J."/>
            <person name="Pham M."/>
            <person name="Weisz D."/>
            <person name="Mascagni F."/>
            <person name="Usai G."/>
            <person name="Natali L."/>
            <person name="Bassil N."/>
            <person name="Fernandez G.E."/>
            <person name="Lomsadze A."/>
            <person name="Armour M."/>
            <person name="Olukolu B."/>
            <person name="Poorten T."/>
            <person name="Britton C."/>
            <person name="Davik J."/>
            <person name="Ashrafi H."/>
            <person name="Aiden E.L."/>
            <person name="Borodovsky M."/>
            <person name="Worthington M."/>
        </authorList>
    </citation>
    <scope>NUCLEOTIDE SEQUENCE [LARGE SCALE GENOMIC DNA]</scope>
    <source>
        <strain evidence="2">PI 553951</strain>
    </source>
</reference>
<dbReference type="AlphaFoldDB" id="A0AAW1X038"/>
<sequence length="87" mass="9170">MPISATNHGIPMARNQTVFKSKTAQPSLPCPSAVFSNQRNKEGNNKLPSPCSPSSPAPSSPTVAAHAEPIYRRRASAQPMGTITTTP</sequence>
<feature type="compositionally biased region" description="Pro residues" evidence="1">
    <location>
        <begin position="50"/>
        <end position="59"/>
    </location>
</feature>
<name>A0AAW1X038_RUBAR</name>
<evidence type="ECO:0000256" key="1">
    <source>
        <dbReference type="SAM" id="MobiDB-lite"/>
    </source>
</evidence>
<evidence type="ECO:0000313" key="2">
    <source>
        <dbReference type="EMBL" id="KAK9930233.1"/>
    </source>
</evidence>
<comment type="caution">
    <text evidence="2">The sequence shown here is derived from an EMBL/GenBank/DDBJ whole genome shotgun (WGS) entry which is preliminary data.</text>
</comment>
<keyword evidence="3" id="KW-1185">Reference proteome</keyword>
<feature type="region of interest" description="Disordered" evidence="1">
    <location>
        <begin position="1"/>
        <end position="87"/>
    </location>
</feature>
<dbReference type="Proteomes" id="UP001457282">
    <property type="component" value="Unassembled WGS sequence"/>
</dbReference>
<organism evidence="2 3">
    <name type="scientific">Rubus argutus</name>
    <name type="common">Southern blackberry</name>
    <dbReference type="NCBI Taxonomy" id="59490"/>
    <lineage>
        <taxon>Eukaryota</taxon>
        <taxon>Viridiplantae</taxon>
        <taxon>Streptophyta</taxon>
        <taxon>Embryophyta</taxon>
        <taxon>Tracheophyta</taxon>
        <taxon>Spermatophyta</taxon>
        <taxon>Magnoliopsida</taxon>
        <taxon>eudicotyledons</taxon>
        <taxon>Gunneridae</taxon>
        <taxon>Pentapetalae</taxon>
        <taxon>rosids</taxon>
        <taxon>fabids</taxon>
        <taxon>Rosales</taxon>
        <taxon>Rosaceae</taxon>
        <taxon>Rosoideae</taxon>
        <taxon>Rosoideae incertae sedis</taxon>
        <taxon>Rubus</taxon>
    </lineage>
</organism>